<keyword evidence="7" id="KW-0966">Cell projection</keyword>
<evidence type="ECO:0000256" key="2">
    <source>
        <dbReference type="ARBA" id="ARBA00009272"/>
    </source>
</evidence>
<evidence type="ECO:0000256" key="3">
    <source>
        <dbReference type="ARBA" id="ARBA00023143"/>
    </source>
</evidence>
<dbReference type="InterPro" id="IPR001624">
    <property type="entry name" value="FliE"/>
</dbReference>
<evidence type="ECO:0000313" key="8">
    <source>
        <dbReference type="Proteomes" id="UP001303532"/>
    </source>
</evidence>
<protein>
    <recommendedName>
        <fullName evidence="4 5">Flagellar hook-basal body complex protein FliE</fullName>
    </recommendedName>
</protein>
<dbReference type="EMBL" id="CP116341">
    <property type="protein sequence ID" value="WOV85274.1"/>
    <property type="molecule type" value="Genomic_DNA"/>
</dbReference>
<comment type="similarity">
    <text evidence="2 4">Belongs to the FliE family.</text>
</comment>
<organism evidence="7 8">
    <name type="scientific">Sporosarcina jeotgali</name>
    <dbReference type="NCBI Taxonomy" id="3020056"/>
    <lineage>
        <taxon>Bacteria</taxon>
        <taxon>Bacillati</taxon>
        <taxon>Bacillota</taxon>
        <taxon>Bacilli</taxon>
        <taxon>Bacillales</taxon>
        <taxon>Caryophanaceae</taxon>
        <taxon>Sporosarcina</taxon>
    </lineage>
</organism>
<gene>
    <name evidence="4 7" type="primary">fliE</name>
    <name evidence="7" type="ORF">PGH26_04895</name>
</gene>
<dbReference type="NCBIfam" id="TIGR00205">
    <property type="entry name" value="fliE"/>
    <property type="match status" value="1"/>
</dbReference>
<evidence type="ECO:0000256" key="1">
    <source>
        <dbReference type="ARBA" id="ARBA00004117"/>
    </source>
</evidence>
<keyword evidence="7" id="KW-0282">Flagellum</keyword>
<sequence length="100" mass="10932">MAISSIMAMGPVISPDATKSSPTTFESQQKFGSFLKDAIQDVNAAQVQSDVMTEKLVRGDNVDLHNVMITAQKASIALNATMEIRNKVVEAYQEIMRMPV</sequence>
<dbReference type="Pfam" id="PF02049">
    <property type="entry name" value="FliE"/>
    <property type="match status" value="1"/>
</dbReference>
<proteinExistence type="inferred from homology"/>
<dbReference type="PANTHER" id="PTHR34653:SF1">
    <property type="entry name" value="FLAGELLAR HOOK-BASAL BODY COMPLEX PROTEIN FLIE"/>
    <property type="match status" value="1"/>
</dbReference>
<dbReference type="PANTHER" id="PTHR34653">
    <property type="match status" value="1"/>
</dbReference>
<keyword evidence="7" id="KW-0969">Cilium</keyword>
<evidence type="ECO:0000313" key="7">
    <source>
        <dbReference type="EMBL" id="WOV85274.1"/>
    </source>
</evidence>
<name>A0ABZ0KZ79_9BACL</name>
<feature type="compositionally biased region" description="Polar residues" evidence="6">
    <location>
        <begin position="17"/>
        <end position="26"/>
    </location>
</feature>
<dbReference type="RefSeq" id="WP_323692892.1">
    <property type="nucleotide sequence ID" value="NZ_CP116341.1"/>
</dbReference>
<evidence type="ECO:0000256" key="4">
    <source>
        <dbReference type="HAMAP-Rule" id="MF_00724"/>
    </source>
</evidence>
<feature type="region of interest" description="Disordered" evidence="6">
    <location>
        <begin position="1"/>
        <end position="26"/>
    </location>
</feature>
<comment type="subcellular location">
    <subcellularLocation>
        <location evidence="1 4">Bacterial flagellum basal body</location>
    </subcellularLocation>
</comment>
<dbReference type="Proteomes" id="UP001303532">
    <property type="component" value="Chromosome"/>
</dbReference>
<keyword evidence="8" id="KW-1185">Reference proteome</keyword>
<reference evidence="7 8" key="1">
    <citation type="submission" date="2023-01" db="EMBL/GenBank/DDBJ databases">
        <title>Sporosarcina sp. nov., isolated from Korean tranditional fermented seafood 'Jeotgal'.</title>
        <authorList>
            <person name="Yang A.-I."/>
        </authorList>
    </citation>
    <scope>NUCLEOTIDE SEQUENCE [LARGE SCALE GENOMIC DNA]</scope>
    <source>
        <strain evidence="7 8">B2O-1</strain>
    </source>
</reference>
<dbReference type="PRINTS" id="PR01006">
    <property type="entry name" value="FLGHOOKFLIE"/>
</dbReference>
<accession>A0ABZ0KZ79</accession>
<dbReference type="HAMAP" id="MF_00724">
    <property type="entry name" value="FliE"/>
    <property type="match status" value="1"/>
</dbReference>
<evidence type="ECO:0000256" key="6">
    <source>
        <dbReference type="SAM" id="MobiDB-lite"/>
    </source>
</evidence>
<keyword evidence="3 4" id="KW-0975">Bacterial flagellum</keyword>
<evidence type="ECO:0000256" key="5">
    <source>
        <dbReference type="NCBIfam" id="TIGR00205"/>
    </source>
</evidence>